<dbReference type="EMBL" id="JADIMG010000052">
    <property type="protein sequence ID" value="MBO8459713.1"/>
    <property type="molecule type" value="Genomic_DNA"/>
</dbReference>
<dbReference type="AlphaFoldDB" id="A0A9D9HTS1"/>
<keyword evidence="1" id="KW-0175">Coiled coil</keyword>
<proteinExistence type="predicted"/>
<dbReference type="Proteomes" id="UP000823641">
    <property type="component" value="Unassembled WGS sequence"/>
</dbReference>
<reference evidence="2" key="2">
    <citation type="journal article" date="2021" name="PeerJ">
        <title>Extensive microbial diversity within the chicken gut microbiome revealed by metagenomics and culture.</title>
        <authorList>
            <person name="Gilroy R."/>
            <person name="Ravi A."/>
            <person name="Getino M."/>
            <person name="Pursley I."/>
            <person name="Horton D.L."/>
            <person name="Alikhan N.F."/>
            <person name="Baker D."/>
            <person name="Gharbi K."/>
            <person name="Hall N."/>
            <person name="Watson M."/>
            <person name="Adriaenssens E.M."/>
            <person name="Foster-Nyarko E."/>
            <person name="Jarju S."/>
            <person name="Secka A."/>
            <person name="Antonio M."/>
            <person name="Oren A."/>
            <person name="Chaudhuri R.R."/>
            <person name="La Ragione R."/>
            <person name="Hildebrand F."/>
            <person name="Pallen M.J."/>
        </authorList>
    </citation>
    <scope>NUCLEOTIDE SEQUENCE</scope>
    <source>
        <strain evidence="2">G3-3990</strain>
    </source>
</reference>
<evidence type="ECO:0008006" key="4">
    <source>
        <dbReference type="Google" id="ProtNLM"/>
    </source>
</evidence>
<protein>
    <recommendedName>
        <fullName evidence="4">V-type ATP synthase subunit E</fullName>
    </recommendedName>
</protein>
<reference evidence="2" key="1">
    <citation type="submission" date="2020-10" db="EMBL/GenBank/DDBJ databases">
        <authorList>
            <person name="Gilroy R."/>
        </authorList>
    </citation>
    <scope>NUCLEOTIDE SEQUENCE</scope>
    <source>
        <strain evidence="2">G3-3990</strain>
    </source>
</reference>
<evidence type="ECO:0000313" key="3">
    <source>
        <dbReference type="Proteomes" id="UP000823641"/>
    </source>
</evidence>
<accession>A0A9D9HTS1</accession>
<comment type="caution">
    <text evidence="2">The sequence shown here is derived from an EMBL/GenBank/DDBJ whole genome shotgun (WGS) entry which is preliminary data.</text>
</comment>
<evidence type="ECO:0000256" key="1">
    <source>
        <dbReference type="SAM" id="Coils"/>
    </source>
</evidence>
<sequence>MSTTLQELTEKIYAEGVEKGNQEATQIVANAKDQAEQILAKAKSEAESIVAGAKKTAEELKQNTQSELKLFAQQSLNALKTEVTNLICGEIVNTSVKAANADGKFMQTIIAKVVDEWIHDGSVEIQAKDAKALTDYFEANVKGLLEKGLKITEVKGLKTDFAITPASGAYKITFGDAEFEAYFKEFLRPKLIEMLFGAENK</sequence>
<feature type="coiled-coil region" evidence="1">
    <location>
        <begin position="21"/>
        <end position="74"/>
    </location>
</feature>
<organism evidence="2 3">
    <name type="scientific">Candidatus Gallipaludibacter merdavium</name>
    <dbReference type="NCBI Taxonomy" id="2840839"/>
    <lineage>
        <taxon>Bacteria</taxon>
        <taxon>Pseudomonadati</taxon>
        <taxon>Bacteroidota</taxon>
        <taxon>Bacteroidia</taxon>
        <taxon>Bacteroidales</taxon>
        <taxon>Candidatus Gallipaludibacter</taxon>
    </lineage>
</organism>
<gene>
    <name evidence="2" type="ORF">IAA73_05185</name>
</gene>
<evidence type="ECO:0000313" key="2">
    <source>
        <dbReference type="EMBL" id="MBO8459713.1"/>
    </source>
</evidence>
<name>A0A9D9HTS1_9BACT</name>
<dbReference type="Gene3D" id="1.20.5.2950">
    <property type="match status" value="1"/>
</dbReference>